<dbReference type="InterPro" id="IPR011006">
    <property type="entry name" value="CheY-like_superfamily"/>
</dbReference>
<evidence type="ECO:0000313" key="8">
    <source>
        <dbReference type="EMBL" id="PSU35592.1"/>
    </source>
</evidence>
<dbReference type="GO" id="GO:0000160">
    <property type="term" value="P:phosphorelay signal transduction system"/>
    <property type="evidence" value="ECO:0007669"/>
    <property type="project" value="InterPro"/>
</dbReference>
<keyword evidence="5" id="KW-0597">Phosphoprotein</keyword>
<evidence type="ECO:0000259" key="6">
    <source>
        <dbReference type="PROSITE" id="PS50045"/>
    </source>
</evidence>
<dbReference type="Pfam" id="PF25601">
    <property type="entry name" value="AAA_lid_14"/>
    <property type="match status" value="1"/>
</dbReference>
<dbReference type="PROSITE" id="PS00676">
    <property type="entry name" value="SIGMA54_INTERACT_2"/>
    <property type="match status" value="1"/>
</dbReference>
<feature type="domain" description="Response regulatory" evidence="7">
    <location>
        <begin position="3"/>
        <end position="120"/>
    </location>
</feature>
<dbReference type="InterPro" id="IPR003593">
    <property type="entry name" value="AAA+_ATPase"/>
</dbReference>
<dbReference type="InterPro" id="IPR001789">
    <property type="entry name" value="Sig_transdc_resp-reg_receiver"/>
</dbReference>
<accession>A0A2T3J2R7</accession>
<dbReference type="PROSITE" id="PS50045">
    <property type="entry name" value="SIGMA54_INTERACT_4"/>
    <property type="match status" value="1"/>
</dbReference>
<keyword evidence="9" id="KW-1185">Reference proteome</keyword>
<keyword evidence="1" id="KW-0547">Nucleotide-binding</keyword>
<dbReference type="InterPro" id="IPR002197">
    <property type="entry name" value="HTH_Fis"/>
</dbReference>
<dbReference type="SMART" id="SM00382">
    <property type="entry name" value="AAA"/>
    <property type="match status" value="1"/>
</dbReference>
<dbReference type="Pfam" id="PF02954">
    <property type="entry name" value="HTH_8"/>
    <property type="match status" value="1"/>
</dbReference>
<evidence type="ECO:0000256" key="2">
    <source>
        <dbReference type="ARBA" id="ARBA00022840"/>
    </source>
</evidence>
<dbReference type="InterPro" id="IPR002078">
    <property type="entry name" value="Sigma_54_int"/>
</dbReference>
<evidence type="ECO:0000256" key="1">
    <source>
        <dbReference type="ARBA" id="ARBA00022741"/>
    </source>
</evidence>
<keyword evidence="4" id="KW-0804">Transcription</keyword>
<dbReference type="InterPro" id="IPR025943">
    <property type="entry name" value="Sigma_54_int_dom_ATP-bd_2"/>
</dbReference>
<keyword evidence="2" id="KW-0067">ATP-binding</keyword>
<dbReference type="RefSeq" id="WP_107346947.1">
    <property type="nucleotide sequence ID" value="NZ_PYMH01000001.1"/>
</dbReference>
<dbReference type="GO" id="GO:0043565">
    <property type="term" value="F:sequence-specific DNA binding"/>
    <property type="evidence" value="ECO:0007669"/>
    <property type="project" value="InterPro"/>
</dbReference>
<name>A0A2T3J2R7_9GAMM</name>
<dbReference type="Proteomes" id="UP000241222">
    <property type="component" value="Unassembled WGS sequence"/>
</dbReference>
<dbReference type="PROSITE" id="PS50110">
    <property type="entry name" value="RESPONSE_REGULATORY"/>
    <property type="match status" value="1"/>
</dbReference>
<dbReference type="AlphaFoldDB" id="A0A2T3J2R7"/>
<feature type="modified residue" description="4-aspartylphosphate" evidence="5">
    <location>
        <position position="50"/>
    </location>
</feature>
<dbReference type="CDD" id="cd00009">
    <property type="entry name" value="AAA"/>
    <property type="match status" value="1"/>
</dbReference>
<dbReference type="Gene3D" id="1.10.10.60">
    <property type="entry name" value="Homeodomain-like"/>
    <property type="match status" value="1"/>
</dbReference>
<dbReference type="PANTHER" id="PTHR32071:SF113">
    <property type="entry name" value="ALGINATE BIOSYNTHESIS TRANSCRIPTIONAL REGULATORY PROTEIN ALGB"/>
    <property type="match status" value="1"/>
</dbReference>
<evidence type="ECO:0000259" key="7">
    <source>
        <dbReference type="PROSITE" id="PS50110"/>
    </source>
</evidence>
<dbReference type="Gene3D" id="3.40.50.300">
    <property type="entry name" value="P-loop containing nucleotide triphosphate hydrolases"/>
    <property type="match status" value="1"/>
</dbReference>
<dbReference type="Gene3D" id="3.40.50.2300">
    <property type="match status" value="1"/>
</dbReference>
<reference evidence="8 9" key="1">
    <citation type="submission" date="2018-03" db="EMBL/GenBank/DDBJ databases">
        <title>Whole genome sequencing of Histamine producing bacteria.</title>
        <authorList>
            <person name="Butler K."/>
        </authorList>
    </citation>
    <scope>NUCLEOTIDE SEQUENCE [LARGE SCALE GENOMIC DNA]</scope>
    <source>
        <strain evidence="8 9">JCM 13586</strain>
    </source>
</reference>
<dbReference type="GO" id="GO:0006355">
    <property type="term" value="P:regulation of DNA-templated transcription"/>
    <property type="evidence" value="ECO:0007669"/>
    <property type="project" value="InterPro"/>
</dbReference>
<proteinExistence type="predicted"/>
<dbReference type="Pfam" id="PF00158">
    <property type="entry name" value="Sigma54_activat"/>
    <property type="match status" value="1"/>
</dbReference>
<evidence type="ECO:0000256" key="3">
    <source>
        <dbReference type="ARBA" id="ARBA00023015"/>
    </source>
</evidence>
<organism evidence="8 9">
    <name type="scientific">Photobacterium lutimaris</name>
    <dbReference type="NCBI Taxonomy" id="388278"/>
    <lineage>
        <taxon>Bacteria</taxon>
        <taxon>Pseudomonadati</taxon>
        <taxon>Pseudomonadota</taxon>
        <taxon>Gammaproteobacteria</taxon>
        <taxon>Vibrionales</taxon>
        <taxon>Vibrionaceae</taxon>
        <taxon>Photobacterium</taxon>
    </lineage>
</organism>
<dbReference type="PRINTS" id="PR01590">
    <property type="entry name" value="HTHFIS"/>
</dbReference>
<dbReference type="Gene3D" id="1.10.8.60">
    <property type="match status" value="1"/>
</dbReference>
<evidence type="ECO:0000256" key="4">
    <source>
        <dbReference type="ARBA" id="ARBA00023163"/>
    </source>
</evidence>
<dbReference type="EMBL" id="PYMH01000001">
    <property type="protein sequence ID" value="PSU35592.1"/>
    <property type="molecule type" value="Genomic_DNA"/>
</dbReference>
<dbReference type="InterPro" id="IPR027417">
    <property type="entry name" value="P-loop_NTPase"/>
</dbReference>
<evidence type="ECO:0000313" key="9">
    <source>
        <dbReference type="Proteomes" id="UP000241222"/>
    </source>
</evidence>
<keyword evidence="3" id="KW-0805">Transcription regulation</keyword>
<dbReference type="SUPFAM" id="SSF46689">
    <property type="entry name" value="Homeodomain-like"/>
    <property type="match status" value="1"/>
</dbReference>
<dbReference type="PANTHER" id="PTHR32071">
    <property type="entry name" value="TRANSCRIPTIONAL REGULATORY PROTEIN"/>
    <property type="match status" value="1"/>
</dbReference>
<dbReference type="InterPro" id="IPR058031">
    <property type="entry name" value="AAA_lid_NorR"/>
</dbReference>
<feature type="domain" description="Sigma-54 factor interaction" evidence="6">
    <location>
        <begin position="141"/>
        <end position="364"/>
    </location>
</feature>
<comment type="caution">
    <text evidence="8">The sequence shown here is derived from an EMBL/GenBank/DDBJ whole genome shotgun (WGS) entry which is preliminary data.</text>
</comment>
<dbReference type="InterPro" id="IPR009057">
    <property type="entry name" value="Homeodomain-like_sf"/>
</dbReference>
<sequence length="446" mass="49925">MDTLLIIEDDIGIQKQLKWHLTDYNLIFATTRQEGITALRRFEPKVVTLDLGLPPDQTNASEGLQTLKEILSLNPDTKVIVITGNDNKKYALKAIEDGAHDYYQKPIDSNILNVIIDRAFKLAKLELESLKQQQNHNISGIIGCSEQVQGINQTIKRAALENNSILIVGEPGTGKKTVSHKIHMQSQRCDHPIIVFKCALFKPDAIESHLFGDDIDGSTKGVLEEANNGTIVIDEVSLLPLRSQLRLLQFLRTKIITYSNRDVKLTVSVKVICTSKYILEEKVNDNTFISELYLRLSLSRIIVPALRERSEDILILAQDFLQQERANNKCRVNGFSNDAIQSLCHYHWPGNLTELNATIKSAIRCSRGKLITKKDLSFTDKKDQDDTLPVLSLRSARENVERKAILQAVTISNGNISKAAGLLGITRPTLYTLVEKHGISLGKIQT</sequence>
<evidence type="ECO:0000256" key="5">
    <source>
        <dbReference type="PROSITE-ProRule" id="PRU00169"/>
    </source>
</evidence>
<gene>
    <name evidence="8" type="ORF">C9I99_00800</name>
</gene>
<dbReference type="Pfam" id="PF00072">
    <property type="entry name" value="Response_reg"/>
    <property type="match status" value="1"/>
</dbReference>
<dbReference type="CDD" id="cd00156">
    <property type="entry name" value="REC"/>
    <property type="match status" value="1"/>
</dbReference>
<dbReference type="SUPFAM" id="SSF52540">
    <property type="entry name" value="P-loop containing nucleoside triphosphate hydrolases"/>
    <property type="match status" value="1"/>
</dbReference>
<dbReference type="SUPFAM" id="SSF52172">
    <property type="entry name" value="CheY-like"/>
    <property type="match status" value="1"/>
</dbReference>
<dbReference type="SMART" id="SM00448">
    <property type="entry name" value="REC"/>
    <property type="match status" value="1"/>
</dbReference>
<protein>
    <submittedName>
        <fullName evidence="8">Sigma-54-dependent Fis family transcriptional regulator</fullName>
    </submittedName>
</protein>
<dbReference type="OrthoDB" id="9804019at2"/>
<dbReference type="GO" id="GO:0005524">
    <property type="term" value="F:ATP binding"/>
    <property type="evidence" value="ECO:0007669"/>
    <property type="project" value="UniProtKB-KW"/>
</dbReference>